<dbReference type="GO" id="GO:0046654">
    <property type="term" value="P:tetrahydrofolate biosynthetic process"/>
    <property type="evidence" value="ECO:0007669"/>
    <property type="project" value="UniProtKB-UniPathway"/>
</dbReference>
<dbReference type="Gene3D" id="3.40.430.10">
    <property type="entry name" value="Dihydrofolate Reductase, subunit A"/>
    <property type="match status" value="1"/>
</dbReference>
<evidence type="ECO:0000256" key="7">
    <source>
        <dbReference type="ARBA" id="ARBA00025067"/>
    </source>
</evidence>
<gene>
    <name evidence="11" type="ORF">BLA27_00425</name>
</gene>
<dbReference type="Pfam" id="PF00186">
    <property type="entry name" value="DHFR_1"/>
    <property type="match status" value="1"/>
</dbReference>
<proteinExistence type="inferred from homology"/>
<evidence type="ECO:0000259" key="10">
    <source>
        <dbReference type="PROSITE" id="PS51330"/>
    </source>
</evidence>
<dbReference type="PANTHER" id="PTHR48069:SF3">
    <property type="entry name" value="DIHYDROFOLATE REDUCTASE"/>
    <property type="match status" value="1"/>
</dbReference>
<evidence type="ECO:0000256" key="4">
    <source>
        <dbReference type="ARBA" id="ARBA00022563"/>
    </source>
</evidence>
<dbReference type="GO" id="GO:0046452">
    <property type="term" value="P:dihydrofolate metabolic process"/>
    <property type="evidence" value="ECO:0007669"/>
    <property type="project" value="TreeGrafter"/>
</dbReference>
<dbReference type="PRINTS" id="PR00070">
    <property type="entry name" value="DHFR"/>
</dbReference>
<keyword evidence="12" id="KW-1185">Reference proteome</keyword>
<dbReference type="PROSITE" id="PS00075">
    <property type="entry name" value="DHFR_1"/>
    <property type="match status" value="1"/>
</dbReference>
<comment type="similarity">
    <text evidence="2 8 9">Belongs to the dihydrofolate reductase family.</text>
</comment>
<dbReference type="GO" id="GO:0004146">
    <property type="term" value="F:dihydrofolate reductase activity"/>
    <property type="evidence" value="ECO:0007669"/>
    <property type="project" value="UniProtKB-EC"/>
</dbReference>
<dbReference type="InterPro" id="IPR001796">
    <property type="entry name" value="DHFR_dom"/>
</dbReference>
<keyword evidence="6 8" id="KW-0560">Oxidoreductase</keyword>
<name>A0A1J6HSA4_9HYPH</name>
<dbReference type="Proteomes" id="UP000182985">
    <property type="component" value="Unassembled WGS sequence"/>
</dbReference>
<dbReference type="GO" id="GO:0006730">
    <property type="term" value="P:one-carbon metabolic process"/>
    <property type="evidence" value="ECO:0007669"/>
    <property type="project" value="UniProtKB-KW"/>
</dbReference>
<feature type="domain" description="DHFR" evidence="10">
    <location>
        <begin position="7"/>
        <end position="171"/>
    </location>
</feature>
<dbReference type="CDD" id="cd00209">
    <property type="entry name" value="DHFR"/>
    <property type="match status" value="1"/>
</dbReference>
<dbReference type="GO" id="GO:0046655">
    <property type="term" value="P:folic acid metabolic process"/>
    <property type="evidence" value="ECO:0007669"/>
    <property type="project" value="TreeGrafter"/>
</dbReference>
<keyword evidence="11" id="KW-0808">Transferase</keyword>
<protein>
    <recommendedName>
        <fullName evidence="3 8">Dihydrofolate reductase</fullName>
        <ecNumber evidence="3 8">1.5.1.3</ecNumber>
    </recommendedName>
</protein>
<dbReference type="GO" id="GO:0070401">
    <property type="term" value="F:NADP+ binding"/>
    <property type="evidence" value="ECO:0007669"/>
    <property type="project" value="UniProtKB-ARBA"/>
</dbReference>
<dbReference type="EMBL" id="MOEC01000001">
    <property type="protein sequence ID" value="OIS95267.1"/>
    <property type="molecule type" value="Genomic_DNA"/>
</dbReference>
<evidence type="ECO:0000256" key="9">
    <source>
        <dbReference type="RuleBase" id="RU004474"/>
    </source>
</evidence>
<dbReference type="PROSITE" id="PS51330">
    <property type="entry name" value="DHFR_2"/>
    <property type="match status" value="1"/>
</dbReference>
<evidence type="ECO:0000313" key="11">
    <source>
        <dbReference type="EMBL" id="OIS95267.1"/>
    </source>
</evidence>
<evidence type="ECO:0000256" key="8">
    <source>
        <dbReference type="PIRNR" id="PIRNR000194"/>
    </source>
</evidence>
<evidence type="ECO:0000256" key="1">
    <source>
        <dbReference type="ARBA" id="ARBA00004903"/>
    </source>
</evidence>
<keyword evidence="11" id="KW-0418">Kinase</keyword>
<reference evidence="11 12" key="1">
    <citation type="submission" date="2016-10" db="EMBL/GenBank/DDBJ databases">
        <title>The Draft Genome Sequence of the Potato Rhizosphere Bacteria Ochrobactrum sp. IPA7.2.</title>
        <authorList>
            <person name="Gogoleva N.E."/>
            <person name="Khlopko Y.A."/>
            <person name="Burygin G.L."/>
            <person name="Plotnikov A.O."/>
        </authorList>
    </citation>
    <scope>NUCLEOTIDE SEQUENCE [LARGE SCALE GENOMIC DNA]</scope>
    <source>
        <strain evidence="11 12">IPA7.2</strain>
    </source>
</reference>
<dbReference type="UniPathway" id="UPA00077">
    <property type="reaction ID" value="UER00158"/>
</dbReference>
<keyword evidence="4 8" id="KW-0554">One-carbon metabolism</keyword>
<dbReference type="InterPro" id="IPR017925">
    <property type="entry name" value="DHFR_CS"/>
</dbReference>
<dbReference type="GO" id="GO:0005829">
    <property type="term" value="C:cytosol"/>
    <property type="evidence" value="ECO:0007669"/>
    <property type="project" value="TreeGrafter"/>
</dbReference>
<evidence type="ECO:0000256" key="5">
    <source>
        <dbReference type="ARBA" id="ARBA00022857"/>
    </source>
</evidence>
<dbReference type="PANTHER" id="PTHR48069">
    <property type="entry name" value="DIHYDROFOLATE REDUCTASE"/>
    <property type="match status" value="1"/>
</dbReference>
<accession>A0A1J6HSA4</accession>
<comment type="function">
    <text evidence="7 8">Key enzyme in folate metabolism. Catalyzes an essential reaction for de novo glycine and purine synthesis, and for DNA precursor synthesis.</text>
</comment>
<dbReference type="GO" id="GO:0016301">
    <property type="term" value="F:kinase activity"/>
    <property type="evidence" value="ECO:0007669"/>
    <property type="project" value="UniProtKB-KW"/>
</dbReference>
<sequence>MSVQEPIVSIIVAAAENGVIGRDNDMPWRLSTDLKRFKALTLGKPVIMGRRTWESIGRPLPGRPNIVVTRDNGFQAEGASATGSLEEAIALGQKLAADLGVGEVCVIGGGKIYAQALPLADHIHLTRVLAEIDGDTHFPEIDLQIWRVVSQEDVPAGDKDSHPTRYFVYEKRAV</sequence>
<dbReference type="OrthoDB" id="9804315at2"/>
<organism evidence="11 12">
    <name type="scientific">Brucella cytisi</name>
    <dbReference type="NCBI Taxonomy" id="407152"/>
    <lineage>
        <taxon>Bacteria</taxon>
        <taxon>Pseudomonadati</taxon>
        <taxon>Pseudomonadota</taxon>
        <taxon>Alphaproteobacteria</taxon>
        <taxon>Hyphomicrobiales</taxon>
        <taxon>Brucellaceae</taxon>
        <taxon>Brucella/Ochrobactrum group</taxon>
        <taxon>Brucella</taxon>
    </lineage>
</organism>
<evidence type="ECO:0000256" key="2">
    <source>
        <dbReference type="ARBA" id="ARBA00009539"/>
    </source>
</evidence>
<comment type="pathway">
    <text evidence="1 8">Cofactor biosynthesis; tetrahydrofolate biosynthesis; 5,6,7,8-tetrahydrofolate from 7,8-dihydrofolate: step 1/1.</text>
</comment>
<dbReference type="EC" id="1.5.1.3" evidence="3 8"/>
<comment type="caution">
    <text evidence="11">The sequence shown here is derived from an EMBL/GenBank/DDBJ whole genome shotgun (WGS) entry which is preliminary data.</text>
</comment>
<dbReference type="InterPro" id="IPR012259">
    <property type="entry name" value="DHFR"/>
</dbReference>
<dbReference type="FunFam" id="3.40.430.10:FF:000001">
    <property type="entry name" value="Dihydrofolate reductase"/>
    <property type="match status" value="1"/>
</dbReference>
<dbReference type="SUPFAM" id="SSF53597">
    <property type="entry name" value="Dihydrofolate reductase-like"/>
    <property type="match status" value="1"/>
</dbReference>
<keyword evidence="5 8" id="KW-0521">NADP</keyword>
<evidence type="ECO:0000256" key="3">
    <source>
        <dbReference type="ARBA" id="ARBA00012856"/>
    </source>
</evidence>
<dbReference type="RefSeq" id="WP_029929009.1">
    <property type="nucleotide sequence ID" value="NZ_MOEC01000001.1"/>
</dbReference>
<comment type="catalytic activity">
    <reaction evidence="8">
        <text>(6S)-5,6,7,8-tetrahydrofolate + NADP(+) = 7,8-dihydrofolate + NADPH + H(+)</text>
        <dbReference type="Rhea" id="RHEA:15009"/>
        <dbReference type="ChEBI" id="CHEBI:15378"/>
        <dbReference type="ChEBI" id="CHEBI:57451"/>
        <dbReference type="ChEBI" id="CHEBI:57453"/>
        <dbReference type="ChEBI" id="CHEBI:57783"/>
        <dbReference type="ChEBI" id="CHEBI:58349"/>
        <dbReference type="EC" id="1.5.1.3"/>
    </reaction>
</comment>
<dbReference type="AlphaFoldDB" id="A0A1J6HSA4"/>
<evidence type="ECO:0000313" key="12">
    <source>
        <dbReference type="Proteomes" id="UP000182985"/>
    </source>
</evidence>
<dbReference type="InterPro" id="IPR024072">
    <property type="entry name" value="DHFR-like_dom_sf"/>
</dbReference>
<dbReference type="PIRSF" id="PIRSF000194">
    <property type="entry name" value="DHFR"/>
    <property type="match status" value="1"/>
</dbReference>
<evidence type="ECO:0000256" key="6">
    <source>
        <dbReference type="ARBA" id="ARBA00023002"/>
    </source>
</evidence>